<proteinExistence type="predicted"/>
<dbReference type="EnsemblPlants" id="AVESA.00010b.r2.4DG0774510.1">
    <property type="protein sequence ID" value="AVESA.00010b.r2.4DG0774510.1.CDS.1"/>
    <property type="gene ID" value="AVESA.00010b.r2.4DG0774510"/>
</dbReference>
<evidence type="ECO:0000313" key="2">
    <source>
        <dbReference type="Proteomes" id="UP001732700"/>
    </source>
</evidence>
<dbReference type="Proteomes" id="UP001732700">
    <property type="component" value="Chromosome 4D"/>
</dbReference>
<keyword evidence="2" id="KW-1185">Reference proteome</keyword>
<reference evidence="1" key="1">
    <citation type="submission" date="2021-05" db="EMBL/GenBank/DDBJ databases">
        <authorList>
            <person name="Scholz U."/>
            <person name="Mascher M."/>
            <person name="Fiebig A."/>
        </authorList>
    </citation>
    <scope>NUCLEOTIDE SEQUENCE [LARGE SCALE GENOMIC DNA]</scope>
</reference>
<evidence type="ECO:0000313" key="1">
    <source>
        <dbReference type="EnsemblPlants" id="AVESA.00010b.r2.4DG0774510.1.CDS.1"/>
    </source>
</evidence>
<sequence length="406" mass="46021">MAEAKRARAAPLHPYLPDEIFIWEILLRLPPKPLLRCRAVCRGWRRATSARDFLLAHHTRQPSLPLLFESNDKTDEGGGYLDVIPLDRRAGVAVADQLRCVARFDTGGAFAFMEASCDGLLVLSTNQGQSLSDVSYYSVCNPVTRQYAPLPLLRGFCIAGMYPHPHTGEYRLLTYLDPLLELDEPWPAAGYHCYVYALGSSEPPRDIGWPEAEEAIHALDPVLFRGGLHWFIDKDKSESCMIMVFDTIAELFRQMHVPAVPGPGEPDLFEMDGMLGMASFTDARTTIDIWMTHDYDNEIWAFKYRVKLPVVELATRFGLDKYNWRLVVSSCNDDDNDLLILVNYDGWLLQIDMAGKLVSSFHRKLVGPTLLRFKQSLVRHTFFPTREGYVVNDWPLISPDDHAVDA</sequence>
<name>A0ACD5X923_AVESA</name>
<protein>
    <submittedName>
        <fullName evidence="1">Uncharacterized protein</fullName>
    </submittedName>
</protein>
<reference evidence="1" key="2">
    <citation type="submission" date="2025-09" db="UniProtKB">
        <authorList>
            <consortium name="EnsemblPlants"/>
        </authorList>
    </citation>
    <scope>IDENTIFICATION</scope>
</reference>
<accession>A0ACD5X923</accession>
<organism evidence="1 2">
    <name type="scientific">Avena sativa</name>
    <name type="common">Oat</name>
    <dbReference type="NCBI Taxonomy" id="4498"/>
    <lineage>
        <taxon>Eukaryota</taxon>
        <taxon>Viridiplantae</taxon>
        <taxon>Streptophyta</taxon>
        <taxon>Embryophyta</taxon>
        <taxon>Tracheophyta</taxon>
        <taxon>Spermatophyta</taxon>
        <taxon>Magnoliopsida</taxon>
        <taxon>Liliopsida</taxon>
        <taxon>Poales</taxon>
        <taxon>Poaceae</taxon>
        <taxon>BOP clade</taxon>
        <taxon>Pooideae</taxon>
        <taxon>Poodae</taxon>
        <taxon>Poeae</taxon>
        <taxon>Poeae Chloroplast Group 1 (Aveneae type)</taxon>
        <taxon>Aveninae</taxon>
        <taxon>Avena</taxon>
    </lineage>
</organism>